<evidence type="ECO:0000313" key="3">
    <source>
        <dbReference type="EMBL" id="CAI9934266.1"/>
    </source>
</evidence>
<dbReference type="InterPro" id="IPR000560">
    <property type="entry name" value="His_Pase_clade-2"/>
</dbReference>
<dbReference type="EMBL" id="CAXDID020000088">
    <property type="protein sequence ID" value="CAL6021109.1"/>
    <property type="molecule type" value="Genomic_DNA"/>
</dbReference>
<dbReference type="GO" id="GO:0016791">
    <property type="term" value="F:phosphatase activity"/>
    <property type="evidence" value="ECO:0007669"/>
    <property type="project" value="TreeGrafter"/>
</dbReference>
<dbReference type="InterPro" id="IPR050645">
    <property type="entry name" value="Histidine_acid_phosphatase"/>
</dbReference>
<evidence type="ECO:0000256" key="1">
    <source>
        <dbReference type="ARBA" id="ARBA00005375"/>
    </source>
</evidence>
<protein>
    <submittedName>
        <fullName evidence="3">Acid phosphatase</fullName>
    </submittedName>
    <submittedName>
        <fullName evidence="4">Acid_phosphatase</fullName>
    </submittedName>
</protein>
<dbReference type="SUPFAM" id="SSF53254">
    <property type="entry name" value="Phosphoglycerate mutase-like"/>
    <property type="match status" value="1"/>
</dbReference>
<evidence type="ECO:0000256" key="2">
    <source>
        <dbReference type="ARBA" id="ARBA00022801"/>
    </source>
</evidence>
<dbReference type="PANTHER" id="PTHR11567">
    <property type="entry name" value="ACID PHOSPHATASE-RELATED"/>
    <property type="match status" value="1"/>
</dbReference>
<comment type="caution">
    <text evidence="3">The sequence shown here is derived from an EMBL/GenBank/DDBJ whole genome shotgun (WGS) entry which is preliminary data.</text>
</comment>
<dbReference type="Proteomes" id="UP001642409">
    <property type="component" value="Unassembled WGS sequence"/>
</dbReference>
<name>A0AA86PAS6_9EUKA</name>
<keyword evidence="5" id="KW-1185">Reference proteome</keyword>
<organism evidence="3">
    <name type="scientific">Hexamita inflata</name>
    <dbReference type="NCBI Taxonomy" id="28002"/>
    <lineage>
        <taxon>Eukaryota</taxon>
        <taxon>Metamonada</taxon>
        <taxon>Diplomonadida</taxon>
        <taxon>Hexamitidae</taxon>
        <taxon>Hexamitinae</taxon>
        <taxon>Hexamita</taxon>
    </lineage>
</organism>
<dbReference type="AlphaFoldDB" id="A0AA86PAS6"/>
<evidence type="ECO:0000313" key="5">
    <source>
        <dbReference type="Proteomes" id="UP001642409"/>
    </source>
</evidence>
<dbReference type="Gene3D" id="3.40.50.1240">
    <property type="entry name" value="Phosphoglycerate mutase-like"/>
    <property type="match status" value="1"/>
</dbReference>
<reference evidence="4 5" key="2">
    <citation type="submission" date="2024-07" db="EMBL/GenBank/DDBJ databases">
        <authorList>
            <person name="Akdeniz Z."/>
        </authorList>
    </citation>
    <scope>NUCLEOTIDE SEQUENCE [LARGE SCALE GENOMIC DNA]</scope>
</reference>
<keyword evidence="2" id="KW-0378">Hydrolase</keyword>
<dbReference type="PANTHER" id="PTHR11567:SF110">
    <property type="entry name" value="2-PHOSPHOXYLOSE PHOSPHATASE 1"/>
    <property type="match status" value="1"/>
</dbReference>
<gene>
    <name evidence="3" type="ORF">HINF_LOCUS21911</name>
    <name evidence="4" type="ORF">HINF_LOCUS28009</name>
</gene>
<reference evidence="3" key="1">
    <citation type="submission" date="2023-06" db="EMBL/GenBank/DDBJ databases">
        <authorList>
            <person name="Kurt Z."/>
        </authorList>
    </citation>
    <scope>NUCLEOTIDE SEQUENCE</scope>
</reference>
<proteinExistence type="inferred from homology"/>
<comment type="similarity">
    <text evidence="1">Belongs to the histidine acid phosphatase family.</text>
</comment>
<evidence type="ECO:0000313" key="4">
    <source>
        <dbReference type="EMBL" id="CAL6021109.1"/>
    </source>
</evidence>
<dbReference type="Pfam" id="PF00328">
    <property type="entry name" value="His_Phos_2"/>
    <property type="match status" value="1"/>
</dbReference>
<dbReference type="InterPro" id="IPR029033">
    <property type="entry name" value="His_PPase_superfam"/>
</dbReference>
<dbReference type="EMBL" id="CATOUU010000564">
    <property type="protein sequence ID" value="CAI9934266.1"/>
    <property type="molecule type" value="Genomic_DNA"/>
</dbReference>
<sequence length="351" mass="40385">MLTFLPLVAEEVTKLFLMYRHGARTTLYPNPRDQDYFYCDTKTLISITGANNYVASVFDVMNPQLGNCSLGEIIHAGYVQLENLALYMKQKYPSFESDLQTAYLRASFIDRSLASLKAFLDMFNSTNYDIHVADDGLDSMQINSCGYYDKYVDYVLQDEESHKFDAQLNNLKKILNYTDAEPFEWYMARDEFESRLFLQMPLPAGVTREMYEMTEEMSNTQMKLEYCNGDSEKLTKFLKIHSGLLINDELIKHLNSNEKLIVYSGHSESVVPLVKIISNDYDCKNAEFAAFVEIKIINDHGIEYTEAEYNGKQVILNACGQKRCTKTDFEAHLLKYALNDAERNEMCNGPL</sequence>
<accession>A0AA86PAS6</accession>